<keyword evidence="1" id="KW-0812">Transmembrane</keyword>
<gene>
    <name evidence="2" type="ORF">BJ969_003950</name>
</gene>
<dbReference type="SUPFAM" id="SSF53822">
    <property type="entry name" value="Periplasmic binding protein-like I"/>
    <property type="match status" value="1"/>
</dbReference>
<evidence type="ECO:0000256" key="1">
    <source>
        <dbReference type="SAM" id="Phobius"/>
    </source>
</evidence>
<dbReference type="Proteomes" id="UP000580474">
    <property type="component" value="Unassembled WGS sequence"/>
</dbReference>
<evidence type="ECO:0000313" key="2">
    <source>
        <dbReference type="EMBL" id="MBB5070862.1"/>
    </source>
</evidence>
<sequence>MNTPTRFDFHPPQYAKRAARDRRLRVLRNAGALVVVVLLLTGAWVGAAWWLSGCSAGMWRGVDDECVGVSDGSASLHHGLRDVEEKIERENDRIAGLDRKVVTVAVLTPVPEPGGDRGSVSLDQARSKIIGAYLAQRQANSVEGAYPLFRLVVADEGSDEQDWEEVVDELIGMTDDERPLVAVTGMGVSVGETISAAHRLADHQIPMVGAVLTADGLNMTGAVRPEDGPIRGLYRVSPSNRTEALALHEFLVKRPREYMLVRDQNFNDFYTTGLRDDFAEVFSAELAAGVQRSFDGTPGINGTTNQFNEIVAELCSPGTPDTVLYAGRASLLDAFVEKLRVEHCGKTITVVTGSDAAKLNETELPGHVEVVYAALADPKALGDARFNEYAEDYKVNFDGFRQLERIGSRDLANGWAIMEFDAMTAVVDAAQKALLNETEIGPAEVRTALVSLTSERNDIDGAGDRFHFDADTGDPVGRTIHIIHQVGLESRPVHKYTS</sequence>
<dbReference type="InterPro" id="IPR028082">
    <property type="entry name" value="Peripla_BP_I"/>
</dbReference>
<feature type="transmembrane region" description="Helical" evidence="1">
    <location>
        <begin position="26"/>
        <end position="51"/>
    </location>
</feature>
<dbReference type="AlphaFoldDB" id="A0A840NP46"/>
<evidence type="ECO:0000313" key="3">
    <source>
        <dbReference type="Proteomes" id="UP000580474"/>
    </source>
</evidence>
<accession>A0A840NP46</accession>
<proteinExistence type="predicted"/>
<organism evidence="2 3">
    <name type="scientific">Saccharopolyspora gloriosae</name>
    <dbReference type="NCBI Taxonomy" id="455344"/>
    <lineage>
        <taxon>Bacteria</taxon>
        <taxon>Bacillati</taxon>
        <taxon>Actinomycetota</taxon>
        <taxon>Actinomycetes</taxon>
        <taxon>Pseudonocardiales</taxon>
        <taxon>Pseudonocardiaceae</taxon>
        <taxon>Saccharopolyspora</taxon>
    </lineage>
</organism>
<protein>
    <submittedName>
        <fullName evidence="2">ABC-type branched-subunit amino acid transport system substrate-binding protein</fullName>
    </submittedName>
</protein>
<dbReference type="Gene3D" id="3.40.50.2300">
    <property type="match status" value="2"/>
</dbReference>
<name>A0A840NP46_9PSEU</name>
<keyword evidence="1" id="KW-1133">Transmembrane helix</keyword>
<dbReference type="EMBL" id="JACHIV010000001">
    <property type="protein sequence ID" value="MBB5070862.1"/>
    <property type="molecule type" value="Genomic_DNA"/>
</dbReference>
<keyword evidence="3" id="KW-1185">Reference proteome</keyword>
<reference evidence="2 3" key="1">
    <citation type="submission" date="2020-08" db="EMBL/GenBank/DDBJ databases">
        <title>Sequencing the genomes of 1000 actinobacteria strains.</title>
        <authorList>
            <person name="Klenk H.-P."/>
        </authorList>
    </citation>
    <scope>NUCLEOTIDE SEQUENCE [LARGE SCALE GENOMIC DNA]</scope>
    <source>
        <strain evidence="2 3">DSM 45582</strain>
    </source>
</reference>
<comment type="caution">
    <text evidence="2">The sequence shown here is derived from an EMBL/GenBank/DDBJ whole genome shotgun (WGS) entry which is preliminary data.</text>
</comment>
<dbReference type="RefSeq" id="WP_184480766.1">
    <property type="nucleotide sequence ID" value="NZ_JACHIV010000001.1"/>
</dbReference>
<keyword evidence="1" id="KW-0472">Membrane</keyword>